<evidence type="ECO:0000256" key="1">
    <source>
        <dbReference type="SAM" id="MobiDB-lite"/>
    </source>
</evidence>
<accession>A0A225VDZ1</accession>
<dbReference type="AlphaFoldDB" id="A0A225VDZ1"/>
<reference evidence="3" key="1">
    <citation type="submission" date="2017-03" db="EMBL/GenBank/DDBJ databases">
        <title>Phytopthora megakarya and P. palmivora, two closely related causual agents of cacao black pod achieved similar genome size and gene model numbers by different mechanisms.</title>
        <authorList>
            <person name="Ali S."/>
            <person name="Shao J."/>
            <person name="Larry D.J."/>
            <person name="Kronmiller B."/>
            <person name="Shen D."/>
            <person name="Strem M.D."/>
            <person name="Melnick R.L."/>
            <person name="Guiltinan M.J."/>
            <person name="Tyler B.M."/>
            <person name="Meinhardt L.W."/>
            <person name="Bailey B.A."/>
        </authorList>
    </citation>
    <scope>NUCLEOTIDE SEQUENCE [LARGE SCALE GENOMIC DNA]</scope>
    <source>
        <strain evidence="3">zdho120</strain>
    </source>
</reference>
<dbReference type="STRING" id="4795.A0A225VDZ1"/>
<comment type="caution">
    <text evidence="2">The sequence shown here is derived from an EMBL/GenBank/DDBJ whole genome shotgun (WGS) entry which is preliminary data.</text>
</comment>
<gene>
    <name evidence="2" type="ORF">PHMEG_00024943</name>
</gene>
<evidence type="ECO:0000313" key="2">
    <source>
        <dbReference type="EMBL" id="OWZ03344.1"/>
    </source>
</evidence>
<dbReference type="PANTHER" id="PTHR13076">
    <property type="entry name" value="COILED-COIL AND C2 DOMAIN-CONTAINING PROTEIN 1-LIKE"/>
    <property type="match status" value="1"/>
</dbReference>
<protein>
    <recommendedName>
        <fullName evidence="4">DM14 domain-containing protein</fullName>
    </recommendedName>
</protein>
<proteinExistence type="predicted"/>
<sequence>MDDPAFAAELLKLAGDGSSEHKPTDVVAELPPAPPKRNLPVARSLKTAPSIDEDYLIDAFDDKSDSEEESNHLTTVMSSGSLHSVSSDPEVPDVSNAAMPGIDVVAKAKPENYHITELTVQLQKAKQTALALKRKGDVQGALESMRRAKQIQHLIDLKQQAIEIPTTTLNSTENSARAAKYQEIEQLLVEFGNRAMTTAKENLSVNREKASEWLAKRKRYGADLEKLRQMRQNPLQQPPSYEIVKASHQVEFELPSIRDDHINVSVRSVNGLSQVAGKSVFVKFCLNFPSATPHSGETVEFTINSNASFTTEVPSSQKGFIFKLARSRGTMRLFEIKKAIFEVWKPGTLFRNPELVARAYQELAPLLTCCEINTHIPFLGSNRKPCGGDIEIAIQMHRPLKEKEFRLETVEELVIGDYREPVTSTSEHIPPMPNKPALTTVALDDPHHVDLIISYDVINEELEKVGAKLHSLSGPTALEWNDRYDSLALKKQLLEIEMQTGKLTLDMYIERLHKRIAEDRVLMSQLLVANRRLDAARVLHRIKVMEKELVGTDGSSAER</sequence>
<dbReference type="OrthoDB" id="19996at2759"/>
<evidence type="ECO:0000313" key="3">
    <source>
        <dbReference type="Proteomes" id="UP000198211"/>
    </source>
</evidence>
<keyword evidence="3" id="KW-1185">Reference proteome</keyword>
<dbReference type="Proteomes" id="UP000198211">
    <property type="component" value="Unassembled WGS sequence"/>
</dbReference>
<feature type="region of interest" description="Disordered" evidence="1">
    <location>
        <begin position="14"/>
        <end position="41"/>
    </location>
</feature>
<dbReference type="GO" id="GO:0001227">
    <property type="term" value="F:DNA-binding transcription repressor activity, RNA polymerase II-specific"/>
    <property type="evidence" value="ECO:0007669"/>
    <property type="project" value="InterPro"/>
</dbReference>
<dbReference type="PANTHER" id="PTHR13076:SF9">
    <property type="entry name" value="COILED-COIL AND C2 DOMAIN-CONTAINING PROTEIN 1-LIKE"/>
    <property type="match status" value="1"/>
</dbReference>
<dbReference type="InterPro" id="IPR039725">
    <property type="entry name" value="CC2D1A/B"/>
</dbReference>
<dbReference type="EMBL" id="NBNE01005578">
    <property type="protein sequence ID" value="OWZ03344.1"/>
    <property type="molecule type" value="Genomic_DNA"/>
</dbReference>
<name>A0A225VDZ1_9STRA</name>
<organism evidence="2 3">
    <name type="scientific">Phytophthora megakarya</name>
    <dbReference type="NCBI Taxonomy" id="4795"/>
    <lineage>
        <taxon>Eukaryota</taxon>
        <taxon>Sar</taxon>
        <taxon>Stramenopiles</taxon>
        <taxon>Oomycota</taxon>
        <taxon>Peronosporomycetes</taxon>
        <taxon>Peronosporales</taxon>
        <taxon>Peronosporaceae</taxon>
        <taxon>Phytophthora</taxon>
    </lineage>
</organism>
<evidence type="ECO:0008006" key="4">
    <source>
        <dbReference type="Google" id="ProtNLM"/>
    </source>
</evidence>